<dbReference type="Proteomes" id="UP001197247">
    <property type="component" value="Unassembled WGS sequence"/>
</dbReference>
<reference evidence="3 4" key="1">
    <citation type="submission" date="2021-05" db="EMBL/GenBank/DDBJ databases">
        <title>Kineosporia and Streptomyces sp. nov. two new marine actinobacteria isolated from Coral.</title>
        <authorList>
            <person name="Buangrab K."/>
            <person name="Sutthacheep M."/>
            <person name="Yeemin T."/>
            <person name="Harunari E."/>
            <person name="Igarashi Y."/>
            <person name="Kanchanasin P."/>
            <person name="Tanasupawat S."/>
            <person name="Phongsopitanun W."/>
        </authorList>
    </citation>
    <scope>NUCLEOTIDE SEQUENCE [LARGE SCALE GENOMIC DNA]</scope>
    <source>
        <strain evidence="3 4">J2-2</strain>
    </source>
</reference>
<dbReference type="PANTHER" id="PTHR12879">
    <property type="entry name" value="SPHINGOLIPID DELTA 4 DESATURASE/C-4 HYDROXYLASE PROTEIN DES2"/>
    <property type="match status" value="1"/>
</dbReference>
<gene>
    <name evidence="3" type="ORF">KIH74_30580</name>
</gene>
<sequence>MATTGRGTRILGRDELRDLSRRRPLRAAGTIAWQWAVILAAAGTAVWWGHWYGYLIALVVIATRQHALAVLMHDGAHRSLFAHRALNDLVSDLLLAFPLFVSTSLYRRHHLDHHRYLNTERDPDLDTAALAHTSQDWARLFAGDVTGVNLLKTVDTLDQFSLLPVLRGDRTVALAMGRGRRNLFVGHLLALAAVLTLTGSWISYLLLWILPSLTALSMILRLRAVAEHVGCDPDGGIGGTRTVLANPVERLLFSPCRINYHLAHHLYPSVPFYNLGLLHRRLMQNQDVRERARIARSYLFGRASVLGHLAQARRDGVPS</sequence>
<proteinExistence type="predicted"/>
<dbReference type="InterPro" id="IPR005804">
    <property type="entry name" value="FA_desaturase_dom"/>
</dbReference>
<name>A0ABS5TQG2_9ACTN</name>
<accession>A0ABS5TQG2</accession>
<evidence type="ECO:0000256" key="1">
    <source>
        <dbReference type="SAM" id="Phobius"/>
    </source>
</evidence>
<evidence type="ECO:0000313" key="3">
    <source>
        <dbReference type="EMBL" id="MBT0773331.1"/>
    </source>
</evidence>
<dbReference type="RefSeq" id="WP_214159867.1">
    <property type="nucleotide sequence ID" value="NZ_JAHBAY010000016.1"/>
</dbReference>
<evidence type="ECO:0000313" key="4">
    <source>
        <dbReference type="Proteomes" id="UP001197247"/>
    </source>
</evidence>
<protein>
    <submittedName>
        <fullName evidence="3">Fatty acid desaturase family protein</fullName>
    </submittedName>
</protein>
<dbReference type="PANTHER" id="PTHR12879:SF8">
    <property type="entry name" value="SPHINGOLIPID DELTA(4)-DESATURASE DES1"/>
    <property type="match status" value="1"/>
</dbReference>
<feature type="transmembrane region" description="Helical" evidence="1">
    <location>
        <begin position="27"/>
        <end position="48"/>
    </location>
</feature>
<keyword evidence="4" id="KW-1185">Reference proteome</keyword>
<feature type="transmembrane region" description="Helical" evidence="1">
    <location>
        <begin position="85"/>
        <end position="106"/>
    </location>
</feature>
<evidence type="ECO:0000259" key="2">
    <source>
        <dbReference type="Pfam" id="PF00487"/>
    </source>
</evidence>
<keyword evidence="1" id="KW-1133">Transmembrane helix</keyword>
<keyword evidence="1" id="KW-0812">Transmembrane</keyword>
<dbReference type="CDD" id="cd03510">
    <property type="entry name" value="Rhizobitoxine-FADS-like"/>
    <property type="match status" value="1"/>
</dbReference>
<keyword evidence="1" id="KW-0472">Membrane</keyword>
<feature type="domain" description="Fatty acid desaturase" evidence="2">
    <location>
        <begin position="50"/>
        <end position="285"/>
    </location>
</feature>
<organism evidence="3 4">
    <name type="scientific">Kineosporia corallincola</name>
    <dbReference type="NCBI Taxonomy" id="2835133"/>
    <lineage>
        <taxon>Bacteria</taxon>
        <taxon>Bacillati</taxon>
        <taxon>Actinomycetota</taxon>
        <taxon>Actinomycetes</taxon>
        <taxon>Kineosporiales</taxon>
        <taxon>Kineosporiaceae</taxon>
        <taxon>Kineosporia</taxon>
    </lineage>
</organism>
<dbReference type="Pfam" id="PF00487">
    <property type="entry name" value="FA_desaturase"/>
    <property type="match status" value="1"/>
</dbReference>
<feature type="transmembrane region" description="Helical" evidence="1">
    <location>
        <begin position="184"/>
        <end position="210"/>
    </location>
</feature>
<dbReference type="EMBL" id="JAHBAY010000016">
    <property type="protein sequence ID" value="MBT0773331.1"/>
    <property type="molecule type" value="Genomic_DNA"/>
</dbReference>
<comment type="caution">
    <text evidence="3">The sequence shown here is derived from an EMBL/GenBank/DDBJ whole genome shotgun (WGS) entry which is preliminary data.</text>
</comment>